<evidence type="ECO:0000256" key="3">
    <source>
        <dbReference type="ARBA" id="ARBA00022771"/>
    </source>
</evidence>
<keyword evidence="2" id="KW-0677">Repeat</keyword>
<dbReference type="GO" id="GO:0000978">
    <property type="term" value="F:RNA polymerase II cis-regulatory region sequence-specific DNA binding"/>
    <property type="evidence" value="ECO:0007669"/>
    <property type="project" value="TreeGrafter"/>
</dbReference>
<dbReference type="Proteomes" id="UP000632118">
    <property type="component" value="Unassembled WGS sequence"/>
</dbReference>
<dbReference type="SMART" id="SM00355">
    <property type="entry name" value="ZnF_C2H2"/>
    <property type="match status" value="2"/>
</dbReference>
<evidence type="ECO:0000256" key="5">
    <source>
        <dbReference type="ARBA" id="ARBA00023242"/>
    </source>
</evidence>
<comment type="caution">
    <text evidence="8">The sequence shown here is derived from an EMBL/GenBank/DDBJ whole genome shotgun (WGS) entry which is preliminary data.</text>
</comment>
<feature type="domain" description="C2H2-type" evidence="7">
    <location>
        <begin position="7"/>
        <end position="29"/>
    </location>
</feature>
<accession>A0A850VUN4</accession>
<gene>
    <name evidence="8" type="primary">Znf646</name>
    <name evidence="8" type="ORF">FREMAG_R14802</name>
</gene>
<dbReference type="InterPro" id="IPR013087">
    <property type="entry name" value="Znf_C2H2_type"/>
</dbReference>
<feature type="non-terminal residue" evidence="8">
    <location>
        <position position="1"/>
    </location>
</feature>
<dbReference type="GO" id="GO:0000981">
    <property type="term" value="F:DNA-binding transcription factor activity, RNA polymerase II-specific"/>
    <property type="evidence" value="ECO:0007669"/>
    <property type="project" value="TreeGrafter"/>
</dbReference>
<evidence type="ECO:0000256" key="2">
    <source>
        <dbReference type="ARBA" id="ARBA00022737"/>
    </source>
</evidence>
<evidence type="ECO:0000256" key="4">
    <source>
        <dbReference type="ARBA" id="ARBA00022833"/>
    </source>
</evidence>
<dbReference type="PANTHER" id="PTHR24388:SF99">
    <property type="entry name" value="GASTRULA ZINC FINGER PROTEIN XLCGF52.1-LIKE ISOFORM X1-RELATED"/>
    <property type="match status" value="1"/>
</dbReference>
<dbReference type="SUPFAM" id="SSF57667">
    <property type="entry name" value="beta-beta-alpha zinc fingers"/>
    <property type="match status" value="1"/>
</dbReference>
<evidence type="ECO:0000256" key="1">
    <source>
        <dbReference type="ARBA" id="ARBA00022723"/>
    </source>
</evidence>
<protein>
    <submittedName>
        <fullName evidence="8">ZN646 protein</fullName>
    </submittedName>
</protein>
<keyword evidence="9" id="KW-1185">Reference proteome</keyword>
<reference evidence="8" key="1">
    <citation type="submission" date="2019-09" db="EMBL/GenBank/DDBJ databases">
        <title>Bird 10,000 Genomes (B10K) Project - Family phase.</title>
        <authorList>
            <person name="Zhang G."/>
        </authorList>
    </citation>
    <scope>NUCLEOTIDE SEQUENCE</scope>
    <source>
        <strain evidence="8">B10K-DU-002-48</strain>
        <tissue evidence="8">Muscle</tissue>
    </source>
</reference>
<feature type="non-terminal residue" evidence="8">
    <location>
        <position position="66"/>
    </location>
</feature>
<evidence type="ECO:0000256" key="6">
    <source>
        <dbReference type="PROSITE-ProRule" id="PRU00042"/>
    </source>
</evidence>
<dbReference type="PROSITE" id="PS00028">
    <property type="entry name" value="ZINC_FINGER_C2H2_1"/>
    <property type="match status" value="2"/>
</dbReference>
<dbReference type="PROSITE" id="PS50157">
    <property type="entry name" value="ZINC_FINGER_C2H2_2"/>
    <property type="match status" value="2"/>
</dbReference>
<dbReference type="FunFam" id="3.30.160.60:FF:002353">
    <property type="entry name" value="Zinc finger protein 646"/>
    <property type="match status" value="1"/>
</dbReference>
<dbReference type="EMBL" id="WAAD01007170">
    <property type="protein sequence ID" value="NWH44968.1"/>
    <property type="molecule type" value="Genomic_DNA"/>
</dbReference>
<keyword evidence="3 6" id="KW-0863">Zinc-finger</keyword>
<keyword evidence="4" id="KW-0862">Zinc</keyword>
<evidence type="ECO:0000313" key="8">
    <source>
        <dbReference type="EMBL" id="NWH44968.1"/>
    </source>
</evidence>
<dbReference type="Pfam" id="PF12874">
    <property type="entry name" value="zf-met"/>
    <property type="match status" value="1"/>
</dbReference>
<evidence type="ECO:0000313" key="9">
    <source>
        <dbReference type="Proteomes" id="UP000632118"/>
    </source>
</evidence>
<dbReference type="PANTHER" id="PTHR24388">
    <property type="entry name" value="ZINC FINGER PROTEIN"/>
    <property type="match status" value="1"/>
</dbReference>
<proteinExistence type="predicted"/>
<feature type="domain" description="C2H2-type" evidence="7">
    <location>
        <begin position="34"/>
        <end position="61"/>
    </location>
</feature>
<organism evidence="8 9">
    <name type="scientific">Fregata magnificens</name>
    <name type="common">Magnificent frigatebird</name>
    <dbReference type="NCBI Taxonomy" id="37042"/>
    <lineage>
        <taxon>Eukaryota</taxon>
        <taxon>Metazoa</taxon>
        <taxon>Chordata</taxon>
        <taxon>Craniata</taxon>
        <taxon>Vertebrata</taxon>
        <taxon>Euteleostomi</taxon>
        <taxon>Archelosauria</taxon>
        <taxon>Archosauria</taxon>
        <taxon>Dinosauria</taxon>
        <taxon>Saurischia</taxon>
        <taxon>Theropoda</taxon>
        <taxon>Coelurosauria</taxon>
        <taxon>Aves</taxon>
        <taxon>Neognathae</taxon>
        <taxon>Neoaves</taxon>
        <taxon>Aequornithes</taxon>
        <taxon>Suliformes</taxon>
        <taxon>Fregatidae</taxon>
        <taxon>Fregata</taxon>
    </lineage>
</organism>
<sequence length="66" mass="7718">TAAERVYRCEVCGKTYRHSGSLINHKQTHQMGDFGCSLCAKRFSNLGALKGHLRGHRRRRHRHHHR</sequence>
<dbReference type="GO" id="GO:0008270">
    <property type="term" value="F:zinc ion binding"/>
    <property type="evidence" value="ECO:0007669"/>
    <property type="project" value="UniProtKB-KW"/>
</dbReference>
<dbReference type="Pfam" id="PF00096">
    <property type="entry name" value="zf-C2H2"/>
    <property type="match status" value="1"/>
</dbReference>
<dbReference type="Gene3D" id="3.30.160.60">
    <property type="entry name" value="Classic Zinc Finger"/>
    <property type="match status" value="1"/>
</dbReference>
<evidence type="ECO:0000259" key="7">
    <source>
        <dbReference type="PROSITE" id="PS50157"/>
    </source>
</evidence>
<dbReference type="AlphaFoldDB" id="A0A850VUN4"/>
<keyword evidence="5" id="KW-0539">Nucleus</keyword>
<dbReference type="InterPro" id="IPR036236">
    <property type="entry name" value="Znf_C2H2_sf"/>
</dbReference>
<dbReference type="OrthoDB" id="8117402at2759"/>
<dbReference type="InterPro" id="IPR050527">
    <property type="entry name" value="Snail/Krueppel_Znf"/>
</dbReference>
<name>A0A850VUN4_FREMA</name>
<keyword evidence="1" id="KW-0479">Metal-binding</keyword>